<keyword evidence="3" id="KW-1185">Reference proteome</keyword>
<dbReference type="PANTHER" id="PTHR43194">
    <property type="entry name" value="HYDROLASE ALPHA/BETA FOLD FAMILY"/>
    <property type="match status" value="1"/>
</dbReference>
<name>A0A5E4VLS1_9BURK</name>
<evidence type="ECO:0000313" key="3">
    <source>
        <dbReference type="Proteomes" id="UP000333828"/>
    </source>
</evidence>
<dbReference type="RefSeq" id="WP_150684505.1">
    <property type="nucleotide sequence ID" value="NZ_CABPSI010000003.1"/>
</dbReference>
<keyword evidence="2" id="KW-0378">Hydrolase</keyword>
<feature type="domain" description="AB hydrolase-1" evidence="1">
    <location>
        <begin position="38"/>
        <end position="279"/>
    </location>
</feature>
<protein>
    <submittedName>
        <fullName evidence="2">Alpha/beta hydrolase</fullName>
    </submittedName>
</protein>
<organism evidence="2 3">
    <name type="scientific">Pandoraea iniqua</name>
    <dbReference type="NCBI Taxonomy" id="2508288"/>
    <lineage>
        <taxon>Bacteria</taxon>
        <taxon>Pseudomonadati</taxon>
        <taxon>Pseudomonadota</taxon>
        <taxon>Betaproteobacteria</taxon>
        <taxon>Burkholderiales</taxon>
        <taxon>Burkholderiaceae</taxon>
        <taxon>Pandoraea</taxon>
    </lineage>
</organism>
<evidence type="ECO:0000259" key="1">
    <source>
        <dbReference type="Pfam" id="PF00561"/>
    </source>
</evidence>
<reference evidence="2 3" key="1">
    <citation type="submission" date="2019-08" db="EMBL/GenBank/DDBJ databases">
        <authorList>
            <person name="Peeters C."/>
        </authorList>
    </citation>
    <scope>NUCLEOTIDE SEQUENCE [LARGE SCALE GENOMIC DNA]</scope>
    <source>
        <strain evidence="2 3">LMG 31115</strain>
    </source>
</reference>
<sequence length="295" mass="32006">MSNHANHVPRLSSVQCLSPSGLHRMAYAEWGDPENPRVLVCVHGLTRCGRDFDAMARAFADDYRVVCPDVVGRGQSDWLRNAAGYVVPQYASDMVTLIARLGVATVDWFGTSMGGLIGMGLAGLPDSPIRNMVLNDVGPHIDASSLVRIGQYVGIPKRFASMDEAVDYLWSISSSFGPHTREEWRALSEPLLKADGDGYVLRYDPAIGAAFSAIPAEAIAAGEAMLWASLAAFPGRTLIVRGEQSDLLSRTTLEQMLAHAQHARAVEIPGVGHAPTFVHDDQIQIARRFFDGYAD</sequence>
<dbReference type="SUPFAM" id="SSF53474">
    <property type="entry name" value="alpha/beta-Hydrolases"/>
    <property type="match status" value="1"/>
</dbReference>
<gene>
    <name evidence="2" type="ORF">PIN31115_02730</name>
</gene>
<dbReference type="EMBL" id="CABPSI010000003">
    <property type="protein sequence ID" value="VVE13212.1"/>
    <property type="molecule type" value="Genomic_DNA"/>
</dbReference>
<dbReference type="PRINTS" id="PR00111">
    <property type="entry name" value="ABHYDROLASE"/>
</dbReference>
<dbReference type="InterPro" id="IPR050228">
    <property type="entry name" value="Carboxylesterase_BioH"/>
</dbReference>
<dbReference type="PANTHER" id="PTHR43194:SF2">
    <property type="entry name" value="PEROXISOMAL MEMBRANE PROTEIN LPX1"/>
    <property type="match status" value="1"/>
</dbReference>
<dbReference type="InterPro" id="IPR029058">
    <property type="entry name" value="AB_hydrolase_fold"/>
</dbReference>
<accession>A0A5E4VLS1</accession>
<dbReference type="AlphaFoldDB" id="A0A5E4VLS1"/>
<dbReference type="Gene3D" id="3.40.50.1820">
    <property type="entry name" value="alpha/beta hydrolase"/>
    <property type="match status" value="1"/>
</dbReference>
<dbReference type="Proteomes" id="UP000333828">
    <property type="component" value="Unassembled WGS sequence"/>
</dbReference>
<dbReference type="GO" id="GO:0016787">
    <property type="term" value="F:hydrolase activity"/>
    <property type="evidence" value="ECO:0007669"/>
    <property type="project" value="UniProtKB-KW"/>
</dbReference>
<dbReference type="Pfam" id="PF00561">
    <property type="entry name" value="Abhydrolase_1"/>
    <property type="match status" value="1"/>
</dbReference>
<evidence type="ECO:0000313" key="2">
    <source>
        <dbReference type="EMBL" id="VVE13212.1"/>
    </source>
</evidence>
<dbReference type="InterPro" id="IPR000073">
    <property type="entry name" value="AB_hydrolase_1"/>
</dbReference>
<proteinExistence type="predicted"/>